<feature type="region of interest" description="Disordered" evidence="3">
    <location>
        <begin position="697"/>
        <end position="756"/>
    </location>
</feature>
<feature type="region of interest" description="Disordered" evidence="3">
    <location>
        <begin position="1"/>
        <end position="94"/>
    </location>
</feature>
<protein>
    <submittedName>
        <fullName evidence="5">Component of the polarisome</fullName>
    </submittedName>
</protein>
<feature type="region of interest" description="Disordered" evidence="3">
    <location>
        <begin position="311"/>
        <end position="356"/>
    </location>
</feature>
<gene>
    <name evidence="5" type="primary">SPA2</name>
    <name evidence="5" type="ORF">BGZ97_010848</name>
</gene>
<feature type="compositionally biased region" description="Polar residues" evidence="3">
    <location>
        <begin position="40"/>
        <end position="52"/>
    </location>
</feature>
<dbReference type="PANTHER" id="PTHR21601:SF0">
    <property type="entry name" value="PROTEIN SPA2-RELATED"/>
    <property type="match status" value="1"/>
</dbReference>
<dbReference type="PANTHER" id="PTHR21601">
    <property type="entry name" value="SPA2 PROTEIN"/>
    <property type="match status" value="1"/>
</dbReference>
<dbReference type="Gene3D" id="1.20.120.330">
    <property type="entry name" value="Nucleotidyltransferases domain 2"/>
    <property type="match status" value="1"/>
</dbReference>
<feature type="compositionally biased region" description="Low complexity" evidence="3">
    <location>
        <begin position="53"/>
        <end position="65"/>
    </location>
</feature>
<evidence type="ECO:0000256" key="2">
    <source>
        <dbReference type="SAM" id="Coils"/>
    </source>
</evidence>
<dbReference type="InterPro" id="IPR013724">
    <property type="entry name" value="GIT_SHD"/>
</dbReference>
<feature type="domain" description="GIT Spa2 homology (SHD)" evidence="4">
    <location>
        <begin position="178"/>
        <end position="207"/>
    </location>
</feature>
<dbReference type="InterPro" id="IPR039892">
    <property type="entry name" value="Spa2/Sph1"/>
</dbReference>
<dbReference type="GO" id="GO:0005078">
    <property type="term" value="F:MAP-kinase scaffold activity"/>
    <property type="evidence" value="ECO:0007669"/>
    <property type="project" value="TreeGrafter"/>
</dbReference>
<feature type="compositionally biased region" description="Basic and acidic residues" evidence="3">
    <location>
        <begin position="324"/>
        <end position="343"/>
    </location>
</feature>
<keyword evidence="1" id="KW-0677">Repeat</keyword>
<dbReference type="SMART" id="SM00555">
    <property type="entry name" value="GIT"/>
    <property type="match status" value="2"/>
</dbReference>
<feature type="region of interest" description="Disordered" evidence="3">
    <location>
        <begin position="529"/>
        <end position="561"/>
    </location>
</feature>
<organism evidence="5 6">
    <name type="scientific">Linnemannia gamsii</name>
    <dbReference type="NCBI Taxonomy" id="64522"/>
    <lineage>
        <taxon>Eukaryota</taxon>
        <taxon>Fungi</taxon>
        <taxon>Fungi incertae sedis</taxon>
        <taxon>Mucoromycota</taxon>
        <taxon>Mortierellomycotina</taxon>
        <taxon>Mortierellomycetes</taxon>
        <taxon>Mortierellales</taxon>
        <taxon>Mortierellaceae</taxon>
        <taxon>Linnemannia</taxon>
    </lineage>
</organism>
<evidence type="ECO:0000256" key="1">
    <source>
        <dbReference type="ARBA" id="ARBA00022737"/>
    </source>
</evidence>
<reference evidence="5" key="1">
    <citation type="journal article" date="2020" name="Fungal Divers.">
        <title>Resolving the Mortierellaceae phylogeny through synthesis of multi-gene phylogenetics and phylogenomics.</title>
        <authorList>
            <person name="Vandepol N."/>
            <person name="Liber J."/>
            <person name="Desiro A."/>
            <person name="Na H."/>
            <person name="Kennedy M."/>
            <person name="Barry K."/>
            <person name="Grigoriev I.V."/>
            <person name="Miller A.N."/>
            <person name="O'Donnell K."/>
            <person name="Stajich J.E."/>
            <person name="Bonito G."/>
        </authorList>
    </citation>
    <scope>NUCLEOTIDE SEQUENCE</scope>
    <source>
        <strain evidence="5">NVP60</strain>
    </source>
</reference>
<dbReference type="OrthoDB" id="5588096at2759"/>
<feature type="region of interest" description="Disordered" evidence="3">
    <location>
        <begin position="261"/>
        <end position="283"/>
    </location>
</feature>
<keyword evidence="2" id="KW-0175">Coiled coil</keyword>
<feature type="compositionally biased region" description="Basic and acidic residues" evidence="3">
    <location>
        <begin position="529"/>
        <end position="553"/>
    </location>
</feature>
<feature type="compositionally biased region" description="Polar residues" evidence="3">
    <location>
        <begin position="66"/>
        <end position="90"/>
    </location>
</feature>
<feature type="compositionally biased region" description="Basic and acidic residues" evidence="3">
    <location>
        <begin position="703"/>
        <end position="718"/>
    </location>
</feature>
<dbReference type="Pfam" id="PF23742">
    <property type="entry name" value="VBS_C3G9"/>
    <property type="match status" value="1"/>
</dbReference>
<accession>A0A9P6UNI7</accession>
<evidence type="ECO:0000256" key="3">
    <source>
        <dbReference type="SAM" id="MobiDB-lite"/>
    </source>
</evidence>
<dbReference type="EMBL" id="JAAAIN010000581">
    <property type="protein sequence ID" value="KAG0312789.1"/>
    <property type="molecule type" value="Genomic_DNA"/>
</dbReference>
<dbReference type="InterPro" id="IPR056439">
    <property type="entry name" value="VBS_C3G9"/>
</dbReference>
<comment type="caution">
    <text evidence="5">The sequence shown here is derived from an EMBL/GenBank/DDBJ whole genome shotgun (WGS) entry which is preliminary data.</text>
</comment>
<sequence length="892" mass="98554">MNQQKQGQWQPQVQPSYSQQQQQQQQQQGYAPQRPLHPSVSATPSSLSAGNRSNSPQPSSPISPSMHINTSKVGGSPASQQQRSNPSSPAVGSAGNAMEIAARHYESLQQYLLAHILKEKHGVSEQRIAAREKLSRLLQNQLQDLSTDVYDELKRRTDGAQVPFLAVQNEYHPKRNQARQKLATLPQNRFKDLASDVYVQLERQFPTLLEMFPLKALEEKEFLSQPPAPAPQPVQQEREAPTPVVQQSSVVPNMATFTIQDSSNVEEETYYRSPGQQAPASPTALEGNVNFASLDSLMTDIGHIVGKDGSDATKSAAAGGNNKVSEKKGDANELMRLPKDQEPRGPLNGLGIDSGSQLTDQMKQEYETRIAALCKRLQHLESEVGEGVNRPEGSRLSQVERQLAKQTELYNEQSARVTKLQLDYNKVLNDYHAQLETVDMVNQEVKSLVMDNKSLKQRHVDAEEELQLAYNRIKQLEDENSDLKVDLEDALHRVKVAQEEAGARAVVRENTTSVAVPVAPTSVININTKDHMSSHHDAPRSDLDDDLNSKNRDVDDDDDWNQGRQQVRDSILVNPNSVIHQDSLATFRNAVDDLLSAGRSDSSSSVLLGMKSVVIACKTVTEDVEDYEHETNDKHMFADLKQELSSGLTQLMNSAKAHSNAFDEDEDEFDRSLNDLEAAADQLEAIVMDIVNVPKHIGGTNKENGHHGRDHHDDDIQHKNGMNNHDGQHGGPNGNTPAHNGNSNSNNDNDDGPMDSQDLKIYLETQTGLIVSSIQILLRSLRSSSDSEGISDASDDITKVVDQVIRQTRMTLATPDLVSAPQATELRSQGEMVLEDLENSVDLLIEMKEQLEAEPDLAHSSSAEAKSLKQKMASASFDIAKYAKELVSLIED</sequence>
<dbReference type="Pfam" id="PF12205">
    <property type="entry name" value="GIT1_C"/>
    <property type="match status" value="1"/>
</dbReference>
<dbReference type="Pfam" id="PF08518">
    <property type="entry name" value="GIT_SHD"/>
    <property type="match status" value="2"/>
</dbReference>
<dbReference type="Proteomes" id="UP000823405">
    <property type="component" value="Unassembled WGS sequence"/>
</dbReference>
<evidence type="ECO:0000313" key="6">
    <source>
        <dbReference type="Proteomes" id="UP000823405"/>
    </source>
</evidence>
<dbReference type="InterPro" id="IPR022018">
    <property type="entry name" value="GIT1_C"/>
</dbReference>
<feature type="compositionally biased region" description="Low complexity" evidence="3">
    <location>
        <begin position="1"/>
        <end position="28"/>
    </location>
</feature>
<feature type="domain" description="GIT Spa2 homology (SHD)" evidence="4">
    <location>
        <begin position="130"/>
        <end position="160"/>
    </location>
</feature>
<proteinExistence type="predicted"/>
<name>A0A9P6UNI7_9FUNG</name>
<keyword evidence="6" id="KW-1185">Reference proteome</keyword>
<evidence type="ECO:0000313" key="5">
    <source>
        <dbReference type="EMBL" id="KAG0312789.1"/>
    </source>
</evidence>
<evidence type="ECO:0000259" key="4">
    <source>
        <dbReference type="SMART" id="SM00555"/>
    </source>
</evidence>
<feature type="region of interest" description="Disordered" evidence="3">
    <location>
        <begin position="224"/>
        <end position="246"/>
    </location>
</feature>
<feature type="coiled-coil region" evidence="2">
    <location>
        <begin position="363"/>
        <end position="500"/>
    </location>
</feature>
<dbReference type="AlphaFoldDB" id="A0A9P6UNI7"/>